<sequence>KNGLFFFPGKKLRMHKEKRKISETTVSPRSTSFECSNCSKDEAQSRCSRCTAVKYCSKECQKDHWVKHKTHCNEIKKKMILLEKEAAPLRNFFNKNLFKEEVGNFMRIEQTQLYCQQRFELATAFHVCGMKNNSRLALGLAVENLLDILFLNRGDYLGVRAHIPSMLFMLDEPEEAYDFLKWWQVSHQERYDYYNLDLPYCNLKGEDIFEDMSKLHLGKTHPQWLVSMYMVKYKMFQKIEKDKISYESFLLGTHPRVGEDSPIQQIGGVSVILHNIKKCFSPIDKYETIRNQTIQILKFIDSKNKYIIPGFLNYKVLLEQPNPLYVGEGGSLQDQAYGAVWFDIKHWEPVPDIFILTKELYIQIHGKVKAERDIAELPREKVSLAKVLGKAHLA</sequence>
<dbReference type="AlphaFoldDB" id="A0A7M5V1Z2"/>
<proteinExistence type="predicted"/>
<dbReference type="PROSITE" id="PS01360">
    <property type="entry name" value="ZF_MYND_1"/>
    <property type="match status" value="1"/>
</dbReference>
<dbReference type="EnsemblMetazoa" id="CLYHEMT002153.1">
    <property type="protein sequence ID" value="CLYHEMP002153.1"/>
    <property type="gene ID" value="CLYHEMG002153"/>
</dbReference>
<reference evidence="6" key="1">
    <citation type="submission" date="2021-01" db="UniProtKB">
        <authorList>
            <consortium name="EnsemblMetazoa"/>
        </authorList>
    </citation>
    <scope>IDENTIFICATION</scope>
</reference>
<protein>
    <recommendedName>
        <fullName evidence="5">MYND-type domain-containing protein</fullName>
    </recommendedName>
</protein>
<dbReference type="OrthoDB" id="60251at2759"/>
<keyword evidence="2 4" id="KW-0863">Zinc-finger</keyword>
<evidence type="ECO:0000256" key="1">
    <source>
        <dbReference type="ARBA" id="ARBA00022723"/>
    </source>
</evidence>
<accession>A0A7M5V1Z2</accession>
<dbReference type="SUPFAM" id="SSF144232">
    <property type="entry name" value="HIT/MYND zinc finger-like"/>
    <property type="match status" value="1"/>
</dbReference>
<evidence type="ECO:0000256" key="3">
    <source>
        <dbReference type="ARBA" id="ARBA00022833"/>
    </source>
</evidence>
<evidence type="ECO:0000313" key="7">
    <source>
        <dbReference type="Proteomes" id="UP000594262"/>
    </source>
</evidence>
<feature type="domain" description="MYND-type" evidence="5">
    <location>
        <begin position="35"/>
        <end position="72"/>
    </location>
</feature>
<evidence type="ECO:0000313" key="6">
    <source>
        <dbReference type="EnsemblMetazoa" id="CLYHEMP002153.1"/>
    </source>
</evidence>
<organism evidence="6 7">
    <name type="scientific">Clytia hemisphaerica</name>
    <dbReference type="NCBI Taxonomy" id="252671"/>
    <lineage>
        <taxon>Eukaryota</taxon>
        <taxon>Metazoa</taxon>
        <taxon>Cnidaria</taxon>
        <taxon>Hydrozoa</taxon>
        <taxon>Hydroidolina</taxon>
        <taxon>Leptothecata</taxon>
        <taxon>Obeliida</taxon>
        <taxon>Clytiidae</taxon>
        <taxon>Clytia</taxon>
    </lineage>
</organism>
<evidence type="ECO:0000256" key="2">
    <source>
        <dbReference type="ARBA" id="ARBA00022771"/>
    </source>
</evidence>
<dbReference type="Gene3D" id="6.10.140.2220">
    <property type="match status" value="1"/>
</dbReference>
<name>A0A7M5V1Z2_9CNID</name>
<keyword evidence="7" id="KW-1185">Reference proteome</keyword>
<evidence type="ECO:0000259" key="5">
    <source>
        <dbReference type="PROSITE" id="PS50865"/>
    </source>
</evidence>
<dbReference type="InterPro" id="IPR002893">
    <property type="entry name" value="Znf_MYND"/>
</dbReference>
<evidence type="ECO:0000256" key="4">
    <source>
        <dbReference type="PROSITE-ProRule" id="PRU00134"/>
    </source>
</evidence>
<dbReference type="Pfam" id="PF01753">
    <property type="entry name" value="zf-MYND"/>
    <property type="match status" value="1"/>
</dbReference>
<keyword evidence="1" id="KW-0479">Metal-binding</keyword>
<dbReference type="Proteomes" id="UP000594262">
    <property type="component" value="Unplaced"/>
</dbReference>
<dbReference type="PROSITE" id="PS50865">
    <property type="entry name" value="ZF_MYND_2"/>
    <property type="match status" value="1"/>
</dbReference>
<keyword evidence="3" id="KW-0862">Zinc</keyword>
<dbReference type="GO" id="GO:0008270">
    <property type="term" value="F:zinc ion binding"/>
    <property type="evidence" value="ECO:0007669"/>
    <property type="project" value="UniProtKB-KW"/>
</dbReference>